<dbReference type="RefSeq" id="YP_004732895.1">
    <property type="nucleotide sequence ID" value="NC_015780.1"/>
</dbReference>
<dbReference type="EMBL" id="GQ918152">
    <property type="protein sequence ID" value="ADO00456.1"/>
    <property type="molecule type" value="Genomic_DNA"/>
</dbReference>
<organism evidence="1 2">
    <name type="scientific">Wiseana iridescent virus</name>
    <name type="common">WIV</name>
    <name type="synonym">Insect iridescent virus type 9</name>
    <dbReference type="NCBI Taxonomy" id="68347"/>
    <lineage>
        <taxon>Viruses</taxon>
        <taxon>Varidnaviria</taxon>
        <taxon>Bamfordvirae</taxon>
        <taxon>Nucleocytoviricota</taxon>
        <taxon>Megaviricetes</taxon>
        <taxon>Pimascovirales</taxon>
        <taxon>Pimascovirales incertae sedis</taxon>
        <taxon>Iridoviridae</taxon>
        <taxon>Betairidovirinae</taxon>
        <taxon>Chloriridovirus</taxon>
        <taxon>Chloriridovirus wiseana1</taxon>
        <taxon>Invertebrate iridescent virus 9</taxon>
    </lineage>
</organism>
<protein>
    <submittedName>
        <fullName evidence="1">Uncharacterized protein</fullName>
    </submittedName>
</protein>
<organismHost>
    <name type="scientific">Wiseana cervinata</name>
    <dbReference type="NCBI Taxonomy" id="107013"/>
</organismHost>
<reference evidence="1 2" key="1">
    <citation type="journal article" date="2011" name="J. Virol.">
        <title>Genomic and proteomic analysis of invertebrate iridovirus type 9.</title>
        <authorList>
            <person name="Wong C.K."/>
            <person name="Young V.L."/>
            <person name="Kleffmann T."/>
            <person name="Ward V.K."/>
        </authorList>
    </citation>
    <scope>NUCLEOTIDE SEQUENCE [LARGE SCALE GENOMIC DNA]</scope>
</reference>
<evidence type="ECO:0000313" key="2">
    <source>
        <dbReference type="Proteomes" id="UP000112896"/>
    </source>
</evidence>
<proteinExistence type="predicted"/>
<dbReference type="GeneID" id="10963834"/>
<keyword evidence="2" id="KW-1185">Reference proteome</keyword>
<sequence>MQELIAMAVLLLALVVVIVGFQIKPITSPVLQTSIPQQPIQPQVVPIYFPRPMYPFPRLGYPIRQFPPPIRPPIKLN</sequence>
<dbReference type="Proteomes" id="UP000112896">
    <property type="component" value="Segment"/>
</dbReference>
<evidence type="ECO:0000313" key="1">
    <source>
        <dbReference type="EMBL" id="ADO00456.1"/>
    </source>
</evidence>
<accession>G0T5D8</accession>
<dbReference type="KEGG" id="vg:10963834"/>
<name>G0T5D8_IRV9</name>